<reference evidence="2" key="2">
    <citation type="submission" date="2020-09" db="EMBL/GenBank/DDBJ databases">
        <authorList>
            <person name="Sun Q."/>
            <person name="Zhou Y."/>
        </authorList>
    </citation>
    <scope>NUCLEOTIDE SEQUENCE</scope>
    <source>
        <strain evidence="2">CGMCC 1.12160</strain>
    </source>
</reference>
<dbReference type="Proteomes" id="UP000605670">
    <property type="component" value="Unassembled WGS sequence"/>
</dbReference>
<evidence type="ECO:0000313" key="2">
    <source>
        <dbReference type="EMBL" id="GGF53332.1"/>
    </source>
</evidence>
<gene>
    <name evidence="2" type="ORF">GCM10011366_21370</name>
</gene>
<feature type="compositionally biased region" description="Low complexity" evidence="1">
    <location>
        <begin position="37"/>
        <end position="75"/>
    </location>
</feature>
<comment type="caution">
    <text evidence="2">The sequence shown here is derived from an EMBL/GenBank/DDBJ whole genome shotgun (WGS) entry which is preliminary data.</text>
</comment>
<protein>
    <submittedName>
        <fullName evidence="2">Uncharacterized protein</fullName>
    </submittedName>
</protein>
<feature type="region of interest" description="Disordered" evidence="1">
    <location>
        <begin position="37"/>
        <end position="89"/>
    </location>
</feature>
<evidence type="ECO:0000256" key="1">
    <source>
        <dbReference type="SAM" id="MobiDB-lite"/>
    </source>
</evidence>
<keyword evidence="3" id="KW-1185">Reference proteome</keyword>
<dbReference type="PROSITE" id="PS51257">
    <property type="entry name" value="PROKAR_LIPOPROTEIN"/>
    <property type="match status" value="1"/>
</dbReference>
<dbReference type="EMBL" id="BMEM01000003">
    <property type="protein sequence ID" value="GGF53332.1"/>
    <property type="molecule type" value="Genomic_DNA"/>
</dbReference>
<evidence type="ECO:0000313" key="3">
    <source>
        <dbReference type="Proteomes" id="UP000605670"/>
    </source>
</evidence>
<sequence length="315" mass="33305">MRGTTATVITGMTFALTVTGCGSVTSEGSTTDVAALTTAAPAPADQEATTTEAPSVSSSSTPTDEPTDPATAAPEPTQPPEPAQPAYPDNAADYVDVFFHAVSTGSFATIDAMAGRESAAVARCLAGNDGWIRWHVLMGEDETFGSLEPIGYPDLMITHVTSDHVTRPDYTEAYIVLDRSALGGPDAVVNLDVSWSLGSVTLSDDCFASPVAEALDLMVEGDASALDAMLSDDGDWSLLDREWMTVADNEVRGFGSMAAYQNIPADLFITFDSTLRREAGDMEPRPVIFVDPAVLERTTQGSIKSIGRPIIERWA</sequence>
<reference evidence="2" key="1">
    <citation type="journal article" date="2014" name="Int. J. Syst. Evol. Microbiol.">
        <title>Complete genome sequence of Corynebacterium casei LMG S-19264T (=DSM 44701T), isolated from a smear-ripened cheese.</title>
        <authorList>
            <consortium name="US DOE Joint Genome Institute (JGI-PGF)"/>
            <person name="Walter F."/>
            <person name="Albersmeier A."/>
            <person name="Kalinowski J."/>
            <person name="Ruckert C."/>
        </authorList>
    </citation>
    <scope>NUCLEOTIDE SEQUENCE</scope>
    <source>
        <strain evidence="2">CGMCC 1.12160</strain>
    </source>
</reference>
<dbReference type="AlphaFoldDB" id="A0A917BRI2"/>
<name>A0A917BRI2_9MICO</name>
<dbReference type="RefSeq" id="WP_188430604.1">
    <property type="nucleotide sequence ID" value="NZ_BAABKH010000003.1"/>
</dbReference>
<feature type="compositionally biased region" description="Pro residues" evidence="1">
    <location>
        <begin position="76"/>
        <end position="85"/>
    </location>
</feature>
<proteinExistence type="predicted"/>
<organism evidence="2 3">
    <name type="scientific">Ornithinimicrobium tianjinense</name>
    <dbReference type="NCBI Taxonomy" id="1195761"/>
    <lineage>
        <taxon>Bacteria</taxon>
        <taxon>Bacillati</taxon>
        <taxon>Actinomycetota</taxon>
        <taxon>Actinomycetes</taxon>
        <taxon>Micrococcales</taxon>
        <taxon>Ornithinimicrobiaceae</taxon>
        <taxon>Ornithinimicrobium</taxon>
    </lineage>
</organism>
<accession>A0A917BRI2</accession>